<evidence type="ECO:0000256" key="4">
    <source>
        <dbReference type="ARBA" id="ARBA00022676"/>
    </source>
</evidence>
<dbReference type="Proteomes" id="UP001152747">
    <property type="component" value="Unassembled WGS sequence"/>
</dbReference>
<keyword evidence="7" id="KW-0732">Signal</keyword>
<dbReference type="CDD" id="cd03784">
    <property type="entry name" value="GT1_Gtf-like"/>
    <property type="match status" value="1"/>
</dbReference>
<keyword evidence="9 11" id="KW-0472">Membrane</keyword>
<evidence type="ECO:0000256" key="5">
    <source>
        <dbReference type="ARBA" id="ARBA00022679"/>
    </source>
</evidence>
<dbReference type="EC" id="2.4.1.17" evidence="3"/>
<evidence type="ECO:0000256" key="2">
    <source>
        <dbReference type="ARBA" id="ARBA00009995"/>
    </source>
</evidence>
<dbReference type="InterPro" id="IPR050271">
    <property type="entry name" value="UDP-glycosyltransferase"/>
</dbReference>
<sequence length="532" mass="60832">MKILLLVPYFYLVNSLNILIYSPAFATSHMNFMAHISDTLTDAGHNVTVLVPITDAKLKPRIGLEKTNDIIIVDHDDEMREALGIAPDAETALKLLWERVEKPEDMENNLKWIFDQILATCPLLLRNEAVMKEIGNRKFDVAIAESLSVCGLGLFKKLGIEKTILAASCAIFDFQHDFIGEPNHVSYVPTSNCPHGDKMSIIQRYMNHKSSDAAQRTIINHFNREIKHFEKFGISDWRELFPSASAYFINSNPYIDYPRPIIQKTVAIGGISVHLDEIQSQKLSEDWQNILELRKRNFLISFGSIARSVDMPIKWRDNILNVIRTFPDVTFIWKYESDDLEWAEGVENVKFVKWTSQTALLKTKTKSDSRLNGFLTHGGLGSTHELAYLGKPALMVPIFGDQFRNAKMLARHNGSILLEKFSLADFERLKSAIYTILSDSTYSTNAKKLAELLQHQPIIPKEQVVRQVEFIAKYGPFPNMDPYSRHLSIIQRDLIDVYAIIYISYILGFVVLIFVFRFLLKFSFGKSTKKED</sequence>
<dbReference type="PANTHER" id="PTHR48043:SF50">
    <property type="entry name" value="UDP-GLUCURONOSYLTRANSFERASE"/>
    <property type="match status" value="1"/>
</dbReference>
<proteinExistence type="inferred from homology"/>
<comment type="catalytic activity">
    <reaction evidence="10">
        <text>glucuronate acceptor + UDP-alpha-D-glucuronate = acceptor beta-D-glucuronoside + UDP + H(+)</text>
        <dbReference type="Rhea" id="RHEA:21032"/>
        <dbReference type="ChEBI" id="CHEBI:15378"/>
        <dbReference type="ChEBI" id="CHEBI:58052"/>
        <dbReference type="ChEBI" id="CHEBI:58223"/>
        <dbReference type="ChEBI" id="CHEBI:132367"/>
        <dbReference type="ChEBI" id="CHEBI:132368"/>
        <dbReference type="EC" id="2.4.1.17"/>
    </reaction>
</comment>
<dbReference type="Pfam" id="PF00201">
    <property type="entry name" value="UDPGT"/>
    <property type="match status" value="1"/>
</dbReference>
<dbReference type="PANTHER" id="PTHR48043">
    <property type="entry name" value="EG:EG0003.4 PROTEIN-RELATED"/>
    <property type="match status" value="1"/>
</dbReference>
<evidence type="ECO:0000256" key="9">
    <source>
        <dbReference type="ARBA" id="ARBA00023136"/>
    </source>
</evidence>
<keyword evidence="5" id="KW-0808">Transferase</keyword>
<evidence type="ECO:0000256" key="3">
    <source>
        <dbReference type="ARBA" id="ARBA00012544"/>
    </source>
</evidence>
<evidence type="ECO:0000256" key="10">
    <source>
        <dbReference type="ARBA" id="ARBA00047475"/>
    </source>
</evidence>
<dbReference type="GO" id="GO:0016020">
    <property type="term" value="C:membrane"/>
    <property type="evidence" value="ECO:0007669"/>
    <property type="project" value="UniProtKB-SubCell"/>
</dbReference>
<dbReference type="Gene3D" id="3.40.50.2000">
    <property type="entry name" value="Glycogen Phosphorylase B"/>
    <property type="match status" value="2"/>
</dbReference>
<dbReference type="SUPFAM" id="SSF53756">
    <property type="entry name" value="UDP-Glycosyltransferase/glycogen phosphorylase"/>
    <property type="match status" value="1"/>
</dbReference>
<dbReference type="AlphaFoldDB" id="A0A9P1J3W1"/>
<name>A0A9P1J3W1_9PELO</name>
<dbReference type="GO" id="GO:0015020">
    <property type="term" value="F:glucuronosyltransferase activity"/>
    <property type="evidence" value="ECO:0007669"/>
    <property type="project" value="UniProtKB-EC"/>
</dbReference>
<dbReference type="FunFam" id="3.40.50.2000:FF:000038">
    <property type="entry name" value="UDP-GlucuronosylTransferase"/>
    <property type="match status" value="1"/>
</dbReference>
<keyword evidence="13" id="KW-1185">Reference proteome</keyword>
<evidence type="ECO:0000256" key="11">
    <source>
        <dbReference type="SAM" id="Phobius"/>
    </source>
</evidence>
<keyword evidence="4" id="KW-0328">Glycosyltransferase</keyword>
<comment type="subcellular location">
    <subcellularLocation>
        <location evidence="1">Membrane</location>
        <topology evidence="1">Single-pass membrane protein</topology>
    </subcellularLocation>
</comment>
<reference evidence="12" key="1">
    <citation type="submission" date="2022-11" db="EMBL/GenBank/DDBJ databases">
        <authorList>
            <person name="Kikuchi T."/>
        </authorList>
    </citation>
    <scope>NUCLEOTIDE SEQUENCE</scope>
    <source>
        <strain evidence="12">PS1010</strain>
    </source>
</reference>
<evidence type="ECO:0000256" key="8">
    <source>
        <dbReference type="ARBA" id="ARBA00022989"/>
    </source>
</evidence>
<keyword evidence="6 11" id="KW-0812">Transmembrane</keyword>
<evidence type="ECO:0000256" key="7">
    <source>
        <dbReference type="ARBA" id="ARBA00022729"/>
    </source>
</evidence>
<feature type="transmembrane region" description="Helical" evidence="11">
    <location>
        <begin position="497"/>
        <end position="520"/>
    </location>
</feature>
<comment type="similarity">
    <text evidence="2">Belongs to the UDP-glycosyltransferase family.</text>
</comment>
<gene>
    <name evidence="12" type="ORF">CAMP_LOCUS19075</name>
</gene>
<evidence type="ECO:0000313" key="12">
    <source>
        <dbReference type="EMBL" id="CAI5456438.1"/>
    </source>
</evidence>
<keyword evidence="8 11" id="KW-1133">Transmembrane helix</keyword>
<accession>A0A9P1J3W1</accession>
<dbReference type="EMBL" id="CANHGI010000006">
    <property type="protein sequence ID" value="CAI5456438.1"/>
    <property type="molecule type" value="Genomic_DNA"/>
</dbReference>
<comment type="caution">
    <text evidence="12">The sequence shown here is derived from an EMBL/GenBank/DDBJ whole genome shotgun (WGS) entry which is preliminary data.</text>
</comment>
<protein>
    <recommendedName>
        <fullName evidence="3">glucuronosyltransferase</fullName>
        <ecNumber evidence="3">2.4.1.17</ecNumber>
    </recommendedName>
</protein>
<dbReference type="OrthoDB" id="5835829at2759"/>
<dbReference type="InterPro" id="IPR002213">
    <property type="entry name" value="UDP_glucos_trans"/>
</dbReference>
<organism evidence="12 13">
    <name type="scientific">Caenorhabditis angaria</name>
    <dbReference type="NCBI Taxonomy" id="860376"/>
    <lineage>
        <taxon>Eukaryota</taxon>
        <taxon>Metazoa</taxon>
        <taxon>Ecdysozoa</taxon>
        <taxon>Nematoda</taxon>
        <taxon>Chromadorea</taxon>
        <taxon>Rhabditida</taxon>
        <taxon>Rhabditina</taxon>
        <taxon>Rhabditomorpha</taxon>
        <taxon>Rhabditoidea</taxon>
        <taxon>Rhabditidae</taxon>
        <taxon>Peloderinae</taxon>
        <taxon>Caenorhabditis</taxon>
    </lineage>
</organism>
<evidence type="ECO:0000256" key="6">
    <source>
        <dbReference type="ARBA" id="ARBA00022692"/>
    </source>
</evidence>
<evidence type="ECO:0000313" key="13">
    <source>
        <dbReference type="Proteomes" id="UP001152747"/>
    </source>
</evidence>
<evidence type="ECO:0000256" key="1">
    <source>
        <dbReference type="ARBA" id="ARBA00004167"/>
    </source>
</evidence>